<dbReference type="Gene3D" id="3.10.120.10">
    <property type="entry name" value="Cytochrome b5-like heme/steroid binding domain"/>
    <property type="match status" value="1"/>
</dbReference>
<accession>A0AA86VDD8</accession>
<dbReference type="GO" id="GO:0046872">
    <property type="term" value="F:metal ion binding"/>
    <property type="evidence" value="ECO:0007669"/>
    <property type="project" value="UniProtKB-KW"/>
</dbReference>
<dbReference type="GO" id="GO:0004128">
    <property type="term" value="F:cytochrome-b5 reductase activity, acting on NAD(P)H"/>
    <property type="evidence" value="ECO:0007669"/>
    <property type="project" value="TreeGrafter"/>
</dbReference>
<dbReference type="SUPFAM" id="SSF55856">
    <property type="entry name" value="Cytochrome b5-like heme/steroid binding domain"/>
    <property type="match status" value="1"/>
</dbReference>
<gene>
    <name evidence="7" type="ORF">HINF_LOCUS21177</name>
    <name evidence="8" type="ORF">HINF_LOCUS23829</name>
    <name evidence="9" type="ORF">HINF_LOCUS31178</name>
    <name evidence="5" type="ORF">HINF_LOCUS36440</name>
    <name evidence="6" type="ORF">HINF_LOCUS51048</name>
</gene>
<keyword evidence="1" id="KW-0349">Heme</keyword>
<dbReference type="InterPro" id="IPR036400">
    <property type="entry name" value="Cyt_B5-like_heme/steroid_sf"/>
</dbReference>
<dbReference type="PANTHER" id="PTHR46237:SF1">
    <property type="entry name" value="CYTOCHROME B5 REDUCTASE 4"/>
    <property type="match status" value="1"/>
</dbReference>
<evidence type="ECO:0000313" key="5">
    <source>
        <dbReference type="EMBL" id="CAI9948795.1"/>
    </source>
</evidence>
<reference evidence="7 10" key="2">
    <citation type="submission" date="2024-07" db="EMBL/GenBank/DDBJ databases">
        <authorList>
            <person name="Akdeniz Z."/>
        </authorList>
    </citation>
    <scope>NUCLEOTIDE SEQUENCE [LARGE SCALE GENOMIC DNA]</scope>
</reference>
<keyword evidence="2" id="KW-0479">Metal-binding</keyword>
<dbReference type="InterPro" id="IPR001199">
    <property type="entry name" value="Cyt_B5-like_heme/steroid-bd"/>
</dbReference>
<evidence type="ECO:0000313" key="9">
    <source>
        <dbReference type="EMBL" id="CAL6027125.1"/>
    </source>
</evidence>
<name>A0AA86VDD8_9EUKA</name>
<keyword evidence="10" id="KW-1185">Reference proteome</keyword>
<evidence type="ECO:0000256" key="1">
    <source>
        <dbReference type="ARBA" id="ARBA00022617"/>
    </source>
</evidence>
<dbReference type="EMBL" id="CAXDID020000068">
    <property type="protein sequence ID" value="CAL6013518.1"/>
    <property type="molecule type" value="Genomic_DNA"/>
</dbReference>
<dbReference type="SMART" id="SM01117">
    <property type="entry name" value="Cyt-b5"/>
    <property type="match status" value="1"/>
</dbReference>
<dbReference type="EMBL" id="CAXDID020000057">
    <property type="protein sequence ID" value="CAL6008551.1"/>
    <property type="molecule type" value="Genomic_DNA"/>
</dbReference>
<evidence type="ECO:0000256" key="2">
    <source>
        <dbReference type="ARBA" id="ARBA00022723"/>
    </source>
</evidence>
<reference evidence="6" key="1">
    <citation type="submission" date="2023-06" db="EMBL/GenBank/DDBJ databases">
        <authorList>
            <person name="Kurt Z."/>
        </authorList>
    </citation>
    <scope>NUCLEOTIDE SEQUENCE</scope>
</reference>
<protein>
    <submittedName>
        <fullName evidence="6">Ferrihemoglobin reductase</fullName>
    </submittedName>
    <submittedName>
        <fullName evidence="7">Ferrihemoglobin_reductase</fullName>
    </submittedName>
</protein>
<feature type="domain" description="Cytochrome b5 heme-binding" evidence="4">
    <location>
        <begin position="30"/>
        <end position="106"/>
    </location>
</feature>
<dbReference type="AlphaFoldDB" id="A0AA86VDD8"/>
<dbReference type="EMBL" id="CAXDID020000103">
    <property type="protein sequence ID" value="CAL6027125.1"/>
    <property type="molecule type" value="Genomic_DNA"/>
</dbReference>
<evidence type="ECO:0000313" key="10">
    <source>
        <dbReference type="Proteomes" id="UP001642409"/>
    </source>
</evidence>
<comment type="caution">
    <text evidence="6">The sequence shown here is derived from an EMBL/GenBank/DDBJ whole genome shotgun (WGS) entry which is preliminary data.</text>
</comment>
<evidence type="ECO:0000313" key="8">
    <source>
        <dbReference type="EMBL" id="CAL6013518.1"/>
    </source>
</evidence>
<dbReference type="PANTHER" id="PTHR46237">
    <property type="entry name" value="CYTOCHROME B5 REDUCTASE 4 FAMILY MEMBER"/>
    <property type="match status" value="1"/>
</dbReference>
<dbReference type="InterPro" id="IPR051872">
    <property type="entry name" value="Cytochrome_b5/Flavoprotein_Rdt"/>
</dbReference>
<keyword evidence="3" id="KW-0408">Iron</keyword>
<dbReference type="EMBL" id="CATOUU010000967">
    <property type="protein sequence ID" value="CAI9963403.1"/>
    <property type="molecule type" value="Genomic_DNA"/>
</dbReference>
<proteinExistence type="predicted"/>
<sequence length="113" mass="12719">MHRGKVHPSLKYFLDSLKNYKIISREEAAKRMIKPEEVLQHNTLQDAWASYKGSVYNLTPYCKFHPGGVGSLTSYFGYDITKVTQGIHAFVNVEMFLSAVIVGTLDGEPLVPK</sequence>
<evidence type="ECO:0000259" key="4">
    <source>
        <dbReference type="PROSITE" id="PS50255"/>
    </source>
</evidence>
<dbReference type="Pfam" id="PF00173">
    <property type="entry name" value="Cyt-b5"/>
    <property type="match status" value="1"/>
</dbReference>
<dbReference type="Proteomes" id="UP001642409">
    <property type="component" value="Unassembled WGS sequence"/>
</dbReference>
<dbReference type="EMBL" id="CATOUU010000790">
    <property type="protein sequence ID" value="CAI9948795.1"/>
    <property type="molecule type" value="Genomic_DNA"/>
</dbReference>
<evidence type="ECO:0000313" key="6">
    <source>
        <dbReference type="EMBL" id="CAI9963403.1"/>
    </source>
</evidence>
<evidence type="ECO:0000313" key="7">
    <source>
        <dbReference type="EMBL" id="CAL6008551.1"/>
    </source>
</evidence>
<dbReference type="GO" id="GO:0005737">
    <property type="term" value="C:cytoplasm"/>
    <property type="evidence" value="ECO:0007669"/>
    <property type="project" value="TreeGrafter"/>
</dbReference>
<dbReference type="PROSITE" id="PS50255">
    <property type="entry name" value="CYTOCHROME_B5_2"/>
    <property type="match status" value="1"/>
</dbReference>
<dbReference type="GO" id="GO:0020037">
    <property type="term" value="F:heme binding"/>
    <property type="evidence" value="ECO:0007669"/>
    <property type="project" value="TreeGrafter"/>
</dbReference>
<organism evidence="6">
    <name type="scientific">Hexamita inflata</name>
    <dbReference type="NCBI Taxonomy" id="28002"/>
    <lineage>
        <taxon>Eukaryota</taxon>
        <taxon>Metamonada</taxon>
        <taxon>Diplomonadida</taxon>
        <taxon>Hexamitidae</taxon>
        <taxon>Hexamitinae</taxon>
        <taxon>Hexamita</taxon>
    </lineage>
</organism>
<evidence type="ECO:0000256" key="3">
    <source>
        <dbReference type="ARBA" id="ARBA00023004"/>
    </source>
</evidence>